<evidence type="ECO:0000256" key="1">
    <source>
        <dbReference type="SAM" id="SignalP"/>
    </source>
</evidence>
<protein>
    <submittedName>
        <fullName evidence="2">Glycoside hydrolase, family 2, sugar binding domain protein</fullName>
    </submittedName>
</protein>
<dbReference type="InterPro" id="IPR017853">
    <property type="entry name" value="GH"/>
</dbReference>
<dbReference type="PANTHER" id="PTHR42732:SF2">
    <property type="entry name" value="BETA-MANNOSIDASE"/>
    <property type="match status" value="1"/>
</dbReference>
<dbReference type="AlphaFoldDB" id="U2QA00"/>
<reference evidence="2 3" key="1">
    <citation type="submission" date="2013-08" db="EMBL/GenBank/DDBJ databases">
        <authorList>
            <person name="Durkin A.S."/>
            <person name="Haft D.R."/>
            <person name="McCorrison J."/>
            <person name="Torralba M."/>
            <person name="Gillis M."/>
            <person name="Haft D.H."/>
            <person name="Methe B."/>
            <person name="Sutton G."/>
            <person name="Nelson K.E."/>
        </authorList>
    </citation>
    <scope>NUCLEOTIDE SEQUENCE [LARGE SCALE GENOMIC DNA]</scope>
    <source>
        <strain evidence="2 3">F0067</strain>
    </source>
</reference>
<proteinExistence type="predicted"/>
<dbReference type="GO" id="GO:0016787">
    <property type="term" value="F:hydrolase activity"/>
    <property type="evidence" value="ECO:0007669"/>
    <property type="project" value="UniProtKB-KW"/>
</dbReference>
<feature type="chain" id="PRO_5004634149" evidence="1">
    <location>
        <begin position="20"/>
        <end position="583"/>
    </location>
</feature>
<dbReference type="RefSeq" id="WP_021590790.1">
    <property type="nucleotide sequence ID" value="NZ_AWEY01000044.1"/>
</dbReference>
<keyword evidence="1" id="KW-0732">Signal</keyword>
<dbReference type="SUPFAM" id="SSF51445">
    <property type="entry name" value="(Trans)glycosidases"/>
    <property type="match status" value="1"/>
</dbReference>
<organism evidence="2 3">
    <name type="scientific">Segatella baroniae F0067</name>
    <dbReference type="NCBI Taxonomy" id="1115809"/>
    <lineage>
        <taxon>Bacteria</taxon>
        <taxon>Pseudomonadati</taxon>
        <taxon>Bacteroidota</taxon>
        <taxon>Bacteroidia</taxon>
        <taxon>Bacteroidales</taxon>
        <taxon>Prevotellaceae</taxon>
        <taxon>Segatella</taxon>
    </lineage>
</organism>
<keyword evidence="3" id="KW-1185">Reference proteome</keyword>
<dbReference type="Gene3D" id="2.60.120.260">
    <property type="entry name" value="Galactose-binding domain-like"/>
    <property type="match status" value="1"/>
</dbReference>
<accession>U2QA00</accession>
<dbReference type="Proteomes" id="UP000016648">
    <property type="component" value="Unassembled WGS sequence"/>
</dbReference>
<keyword evidence="2" id="KW-0378">Hydrolase</keyword>
<dbReference type="EMBL" id="AWEY01000044">
    <property type="protein sequence ID" value="ERK38148.1"/>
    <property type="molecule type" value="Genomic_DNA"/>
</dbReference>
<dbReference type="InterPro" id="IPR051913">
    <property type="entry name" value="GH2_Domain-Containing"/>
</dbReference>
<evidence type="ECO:0000313" key="3">
    <source>
        <dbReference type="Proteomes" id="UP000016648"/>
    </source>
</evidence>
<dbReference type="InterPro" id="IPR008979">
    <property type="entry name" value="Galactose-bd-like_sf"/>
</dbReference>
<feature type="signal peptide" evidence="1">
    <location>
        <begin position="1"/>
        <end position="19"/>
    </location>
</feature>
<dbReference type="PATRIC" id="fig|1115809.3.peg.2619"/>
<dbReference type="PANTHER" id="PTHR42732">
    <property type="entry name" value="BETA-GALACTOSIDASE"/>
    <property type="match status" value="1"/>
</dbReference>
<dbReference type="SUPFAM" id="SSF49785">
    <property type="entry name" value="Galactose-binding domain-like"/>
    <property type="match status" value="1"/>
</dbReference>
<dbReference type="Gene3D" id="3.20.20.80">
    <property type="entry name" value="Glycosidases"/>
    <property type="match status" value="1"/>
</dbReference>
<sequence length="583" mass="65472">MKQIIIFLLALTCATTVQAQVIDLSGPWQCTLLDDAEGKPLPADKLVTTTVRLPGTTDTNGLGYAPADTTETTHLTRLHAYRGRAHYERDITIPRGWTLRGAFRQLFLERTKTTEIFIDGQRVGGSNDISTPQRFSLPINKAGRHRLTIVVDNAHGQPAQVYAGSHAMTEDTQTNWNGVIGSMFIANMNGNAVLKADLPSKIAPIFKGFRAEGRRFMADGKPVFLRGKHDACVWPLTGHVAMDRQSWIDYMQKLQAYGINHIRFHSWCPPEQAFYAADSLGLYLQPELPLWGDFNDKDTVLMDFLHKEGVNMLTEYARHPSFVMMGLGNELWGSAEKMQEFVADFRRLAPEMLFTFGSNHCLGYQGVKPGMDYFTTCRVGGEPWGTYGTHTRGSFAFVDAADGGLINHQHPNTSFDFDEACRASNVPVISHETGQFQSFPDFDEAKKYTGVLRAYNIDVFRRRLERTGMLPQAKDFRRASGRWAFELYKADVEADLRTAEMAGFQLLDLQDYPGQGSAYVGMLDAFMDSKGFTTPEEWREFCSPVVPLLVSDKLCFRGDERLKAAVKVANYSGERFNNMGMYV</sequence>
<evidence type="ECO:0000313" key="2">
    <source>
        <dbReference type="EMBL" id="ERK38148.1"/>
    </source>
</evidence>
<gene>
    <name evidence="2" type="ORF">HMPREF9135_1127</name>
</gene>
<comment type="caution">
    <text evidence="2">The sequence shown here is derived from an EMBL/GenBank/DDBJ whole genome shotgun (WGS) entry which is preliminary data.</text>
</comment>
<name>U2QA00_9BACT</name>